<dbReference type="EnsemblMetazoa" id="PPA16391.1">
    <property type="protein sequence ID" value="PPA16391.1"/>
    <property type="gene ID" value="WBGene00105945"/>
</dbReference>
<dbReference type="Gene3D" id="2.70.170.10">
    <property type="entry name" value="Neurotransmitter-gated ion-channel ligand-binding domain"/>
    <property type="match status" value="1"/>
</dbReference>
<dbReference type="GO" id="GO:0034220">
    <property type="term" value="P:monoatomic ion transmembrane transport"/>
    <property type="evidence" value="ECO:0000318"/>
    <property type="project" value="GO_Central"/>
</dbReference>
<dbReference type="Pfam" id="PF02931">
    <property type="entry name" value="Neur_chan_LBD"/>
    <property type="match status" value="1"/>
</dbReference>
<dbReference type="GO" id="GO:0005886">
    <property type="term" value="C:plasma membrane"/>
    <property type="evidence" value="ECO:0000318"/>
    <property type="project" value="GO_Central"/>
</dbReference>
<proteinExistence type="predicted"/>
<dbReference type="GO" id="GO:0004888">
    <property type="term" value="F:transmembrane signaling receptor activity"/>
    <property type="evidence" value="ECO:0007669"/>
    <property type="project" value="InterPro"/>
</dbReference>
<dbReference type="SUPFAM" id="SSF63712">
    <property type="entry name" value="Nicotinic receptor ligand binding domain-like"/>
    <property type="match status" value="1"/>
</dbReference>
<dbReference type="OrthoDB" id="5866477at2759"/>
<accession>A0A2A6CPF0</accession>
<dbReference type="GO" id="GO:0005231">
    <property type="term" value="F:excitatory extracellular ligand-gated monoatomic ion channel activity"/>
    <property type="evidence" value="ECO:0000318"/>
    <property type="project" value="GO_Central"/>
</dbReference>
<dbReference type="InterPro" id="IPR036734">
    <property type="entry name" value="Neur_chan_lig-bd_sf"/>
</dbReference>
<keyword evidence="2" id="KW-1185">Reference proteome</keyword>
<dbReference type="GO" id="GO:0042391">
    <property type="term" value="P:regulation of membrane potential"/>
    <property type="evidence" value="ECO:0000318"/>
    <property type="project" value="GO_Central"/>
</dbReference>
<dbReference type="AlphaFoldDB" id="A0A2A6CPF0"/>
<organism evidence="1 2">
    <name type="scientific">Pristionchus pacificus</name>
    <name type="common">Parasitic nematode worm</name>
    <dbReference type="NCBI Taxonomy" id="54126"/>
    <lineage>
        <taxon>Eukaryota</taxon>
        <taxon>Metazoa</taxon>
        <taxon>Ecdysozoa</taxon>
        <taxon>Nematoda</taxon>
        <taxon>Chromadorea</taxon>
        <taxon>Rhabditida</taxon>
        <taxon>Rhabditina</taxon>
        <taxon>Diplogasteromorpha</taxon>
        <taxon>Diplogasteroidea</taxon>
        <taxon>Neodiplogasteridae</taxon>
        <taxon>Pristionchus</taxon>
    </lineage>
</organism>
<dbReference type="PANTHER" id="PTHR18945">
    <property type="entry name" value="NEUROTRANSMITTER GATED ION CHANNEL"/>
    <property type="match status" value="1"/>
</dbReference>
<evidence type="ECO:0000313" key="2">
    <source>
        <dbReference type="Proteomes" id="UP000005239"/>
    </source>
</evidence>
<accession>A0A8R1YF98</accession>
<reference evidence="1" key="2">
    <citation type="submission" date="2022-06" db="UniProtKB">
        <authorList>
            <consortium name="EnsemblMetazoa"/>
        </authorList>
    </citation>
    <scope>IDENTIFICATION</scope>
    <source>
        <strain evidence="1">PS312</strain>
    </source>
</reference>
<dbReference type="CDD" id="cd18989">
    <property type="entry name" value="LGIC_ECD_cation"/>
    <property type="match status" value="1"/>
</dbReference>
<dbReference type="GO" id="GO:1904315">
    <property type="term" value="F:transmitter-gated monoatomic ion channel activity involved in regulation of postsynaptic membrane potential"/>
    <property type="evidence" value="ECO:0000318"/>
    <property type="project" value="GO_Central"/>
</dbReference>
<dbReference type="InterPro" id="IPR006202">
    <property type="entry name" value="Neur_chan_lig-bd"/>
</dbReference>
<dbReference type="GO" id="GO:0043005">
    <property type="term" value="C:neuron projection"/>
    <property type="evidence" value="ECO:0000318"/>
    <property type="project" value="GO_Central"/>
</dbReference>
<evidence type="ECO:0000313" key="1">
    <source>
        <dbReference type="EnsemblMetazoa" id="PPA16391.1"/>
    </source>
</evidence>
<dbReference type="GO" id="GO:1902495">
    <property type="term" value="C:transmembrane transporter complex"/>
    <property type="evidence" value="ECO:0000318"/>
    <property type="project" value="GO_Central"/>
</dbReference>
<sequence length="414" mass="46321">MRFSIGVASLLSLFSFDVCAVSLNATNELIERLFKDYNAQASPYAANINSLGDPSSIQTVSLRFSRAIIASVNERDWTISIFLTANYKWRDPRLVWDPATSEGISQISMKSDTVWQPDVYPCESTKVGPVLKDLPPSSVSIQYDGSVRMDANQFDAFPFDTQQCSICFALDGPSGLFLTLDDVSQQPIELRSNSEWDVVRNLTRDETRVVQDGMQSHRASIGLTTMTSLMLVVTILSDDLDKSDNLPGLGWFVFVEIVVVCVSVVVVLVADGARSLVLSYRRRNKGSCVVCLRIFTSRKLFRALRVTIFLLSITALVLNAILCWTSSVTNVLSHPNSAKVSSFIQISKNTTFSIRYTGEVAHEIYQIISFNCQMNVRYFMETKALTDLFCRRLSIRQAKLSALFCARRILRKNG</sequence>
<dbReference type="Proteomes" id="UP000005239">
    <property type="component" value="Unassembled WGS sequence"/>
</dbReference>
<name>A0A2A6CPF0_PRIPA</name>
<dbReference type="GO" id="GO:0098794">
    <property type="term" value="C:postsynapse"/>
    <property type="evidence" value="ECO:0007669"/>
    <property type="project" value="GOC"/>
</dbReference>
<dbReference type="InterPro" id="IPR006201">
    <property type="entry name" value="Neur_channel"/>
</dbReference>
<dbReference type="GO" id="GO:0045202">
    <property type="term" value="C:synapse"/>
    <property type="evidence" value="ECO:0000318"/>
    <property type="project" value="GO_Central"/>
</dbReference>
<dbReference type="GO" id="GO:0007268">
    <property type="term" value="P:chemical synaptic transmission"/>
    <property type="evidence" value="ECO:0000318"/>
    <property type="project" value="GO_Central"/>
</dbReference>
<reference evidence="2" key="1">
    <citation type="journal article" date="2008" name="Nat. Genet.">
        <title>The Pristionchus pacificus genome provides a unique perspective on nematode lifestyle and parasitism.</title>
        <authorList>
            <person name="Dieterich C."/>
            <person name="Clifton S.W."/>
            <person name="Schuster L.N."/>
            <person name="Chinwalla A."/>
            <person name="Delehaunty K."/>
            <person name="Dinkelacker I."/>
            <person name="Fulton L."/>
            <person name="Fulton R."/>
            <person name="Godfrey J."/>
            <person name="Minx P."/>
            <person name="Mitreva M."/>
            <person name="Roeseler W."/>
            <person name="Tian H."/>
            <person name="Witte H."/>
            <person name="Yang S.P."/>
            <person name="Wilson R.K."/>
            <person name="Sommer R.J."/>
        </authorList>
    </citation>
    <scope>NUCLEOTIDE SEQUENCE [LARGE SCALE GENOMIC DNA]</scope>
    <source>
        <strain evidence="2">PS312</strain>
    </source>
</reference>
<protein>
    <submittedName>
        <fullName evidence="1">Transmembrane ion channel</fullName>
    </submittedName>
</protein>
<gene>
    <name evidence="1" type="primary">WBGene00105945</name>
</gene>